<evidence type="ECO:0000256" key="2">
    <source>
        <dbReference type="ARBA" id="ARBA00007787"/>
    </source>
</evidence>
<evidence type="ECO:0000256" key="6">
    <source>
        <dbReference type="ARBA" id="ARBA00023284"/>
    </source>
</evidence>
<dbReference type="AlphaFoldDB" id="A9KF83"/>
<dbReference type="PANTHER" id="PTHR45694:SF18">
    <property type="entry name" value="GLUTAREDOXIN-1-RELATED"/>
    <property type="match status" value="1"/>
</dbReference>
<dbReference type="EMBL" id="CP000733">
    <property type="protein sequence ID" value="ABS76981.1"/>
    <property type="molecule type" value="Genomic_DNA"/>
</dbReference>
<comment type="function">
    <text evidence="8">Has a glutathione-disulfide oxidoreductase activity in the presence of NADPH and glutathione reductase. Reduces low molecular weight disulfides and proteins.</text>
</comment>
<evidence type="ECO:0000259" key="9">
    <source>
        <dbReference type="Pfam" id="PF00462"/>
    </source>
</evidence>
<dbReference type="GO" id="GO:0005737">
    <property type="term" value="C:cytoplasm"/>
    <property type="evidence" value="ECO:0007669"/>
    <property type="project" value="TreeGrafter"/>
</dbReference>
<evidence type="ECO:0000313" key="11">
    <source>
        <dbReference type="Proteomes" id="UP000008555"/>
    </source>
</evidence>
<dbReference type="InterPro" id="IPR036249">
    <property type="entry name" value="Thioredoxin-like_sf"/>
</dbReference>
<gene>
    <name evidence="10" type="primary">grxC</name>
    <name evidence="10" type="ordered locus">CBUD_0464</name>
</gene>
<dbReference type="SMR" id="A9KF83"/>
<reference evidence="10 11" key="1">
    <citation type="journal article" date="2009" name="Infect. Immun.">
        <title>Comparative genomics reveal extensive transposon-mediated genomic plasticity and diversity among potential effector proteins within the genus Coxiella.</title>
        <authorList>
            <person name="Beare P.A."/>
            <person name="Unsworth N."/>
            <person name="Andoh M."/>
            <person name="Voth D.E."/>
            <person name="Omsland A."/>
            <person name="Gilk S.D."/>
            <person name="Williams K.P."/>
            <person name="Sobral B.W."/>
            <person name="Kupko J.J.III."/>
            <person name="Porcella S.F."/>
            <person name="Samuel J.E."/>
            <person name="Heinzen R.A."/>
        </authorList>
    </citation>
    <scope>NUCLEOTIDE SEQUENCE [LARGE SCALE GENOMIC DNA]</scope>
    <source>
        <strain evidence="10 11">Dugway 5J108-111</strain>
    </source>
</reference>
<dbReference type="GO" id="GO:0045454">
    <property type="term" value="P:cell redox homeostasis"/>
    <property type="evidence" value="ECO:0007669"/>
    <property type="project" value="InterPro"/>
</dbReference>
<dbReference type="CDD" id="cd03418">
    <property type="entry name" value="GRX_GRXb_1_3_like"/>
    <property type="match status" value="1"/>
</dbReference>
<keyword evidence="4 8" id="KW-0249">Electron transport</keyword>
<evidence type="ECO:0000256" key="1">
    <source>
        <dbReference type="ARBA" id="ARBA00007198"/>
    </source>
</evidence>
<dbReference type="Gene3D" id="3.40.30.10">
    <property type="entry name" value="Glutaredoxin"/>
    <property type="match status" value="1"/>
</dbReference>
<dbReference type="KEGG" id="cbd:CBUD_0464"/>
<dbReference type="PROSITE" id="PS51354">
    <property type="entry name" value="GLUTAREDOXIN_2"/>
    <property type="match status" value="1"/>
</dbReference>
<evidence type="ECO:0000256" key="7">
    <source>
        <dbReference type="PROSITE-ProRule" id="PRU01282"/>
    </source>
</evidence>
<dbReference type="InterPro" id="IPR002109">
    <property type="entry name" value="Glutaredoxin"/>
</dbReference>
<dbReference type="InterPro" id="IPR014025">
    <property type="entry name" value="Glutaredoxin_subgr"/>
</dbReference>
<dbReference type="Proteomes" id="UP000008555">
    <property type="component" value="Chromosome"/>
</dbReference>
<organism evidence="10 11">
    <name type="scientific">Coxiella burnetii (strain Dugway 5J108-111)</name>
    <dbReference type="NCBI Taxonomy" id="434922"/>
    <lineage>
        <taxon>Bacteria</taxon>
        <taxon>Pseudomonadati</taxon>
        <taxon>Pseudomonadota</taxon>
        <taxon>Gammaproteobacteria</taxon>
        <taxon>Legionellales</taxon>
        <taxon>Coxiellaceae</taxon>
        <taxon>Coxiella</taxon>
    </lineage>
</organism>
<dbReference type="GO" id="GO:0015038">
    <property type="term" value="F:glutathione disulfide oxidoreductase activity"/>
    <property type="evidence" value="ECO:0007669"/>
    <property type="project" value="UniProtKB-UniRule"/>
</dbReference>
<dbReference type="PANTHER" id="PTHR45694">
    <property type="entry name" value="GLUTAREDOXIN 2"/>
    <property type="match status" value="1"/>
</dbReference>
<sequence length="85" mass="9906">MAKIEIYTTARCPYCVRAKALLDRKGLDYMEIRIDEAPEKRDEMLSRSEGRRTVPQIFINGRGIGGFDELWELEQSKKLDELLKT</sequence>
<evidence type="ECO:0000256" key="3">
    <source>
        <dbReference type="ARBA" id="ARBA00022448"/>
    </source>
</evidence>
<dbReference type="PROSITE" id="PS51353">
    <property type="entry name" value="ARSC"/>
    <property type="match status" value="1"/>
</dbReference>
<evidence type="ECO:0000313" key="10">
    <source>
        <dbReference type="EMBL" id="ABS76981.1"/>
    </source>
</evidence>
<protein>
    <recommendedName>
        <fullName evidence="8">Glutaredoxin</fullName>
    </recommendedName>
</protein>
<dbReference type="RefSeq" id="WP_005772051.1">
    <property type="nucleotide sequence ID" value="NC_009727.1"/>
</dbReference>
<dbReference type="GO" id="GO:0034599">
    <property type="term" value="P:cellular response to oxidative stress"/>
    <property type="evidence" value="ECO:0007669"/>
    <property type="project" value="TreeGrafter"/>
</dbReference>
<proteinExistence type="inferred from homology"/>
<feature type="domain" description="Glutaredoxin" evidence="9">
    <location>
        <begin position="4"/>
        <end position="64"/>
    </location>
</feature>
<dbReference type="SUPFAM" id="SSF52833">
    <property type="entry name" value="Thioredoxin-like"/>
    <property type="match status" value="1"/>
</dbReference>
<keyword evidence="8" id="KW-0963">Cytoplasm</keyword>
<keyword evidence="3 8" id="KW-0813">Transport</keyword>
<evidence type="ECO:0000256" key="8">
    <source>
        <dbReference type="RuleBase" id="RU364065"/>
    </source>
</evidence>
<evidence type="ECO:0000256" key="4">
    <source>
        <dbReference type="ARBA" id="ARBA00022982"/>
    </source>
</evidence>
<comment type="similarity">
    <text evidence="2 8">Belongs to the glutaredoxin family.</text>
</comment>
<dbReference type="PRINTS" id="PR00160">
    <property type="entry name" value="GLUTAREDOXIN"/>
</dbReference>
<keyword evidence="6 8" id="KW-0676">Redox-active center</keyword>
<keyword evidence="5" id="KW-1015">Disulfide bond</keyword>
<accession>A9KF83</accession>
<evidence type="ECO:0000256" key="5">
    <source>
        <dbReference type="ARBA" id="ARBA00023157"/>
    </source>
</evidence>
<dbReference type="PROSITE" id="PS00195">
    <property type="entry name" value="GLUTAREDOXIN_1"/>
    <property type="match status" value="1"/>
</dbReference>
<dbReference type="InterPro" id="IPR011767">
    <property type="entry name" value="GLR_AS"/>
</dbReference>
<comment type="similarity">
    <text evidence="1 7">Belongs to the ArsC family.</text>
</comment>
<dbReference type="Pfam" id="PF00462">
    <property type="entry name" value="Glutaredoxin"/>
    <property type="match status" value="1"/>
</dbReference>
<name>A9KF83_COXBN</name>
<dbReference type="NCBIfam" id="TIGR02181">
    <property type="entry name" value="GRX_bact"/>
    <property type="match status" value="1"/>
</dbReference>
<dbReference type="InterPro" id="IPR011900">
    <property type="entry name" value="GRX_bact"/>
</dbReference>
<dbReference type="InterPro" id="IPR006660">
    <property type="entry name" value="Arsenate_reductase-like"/>
</dbReference>
<dbReference type="HOGENOM" id="CLU_026126_7_3_6"/>
<dbReference type="FunFam" id="3.40.30.10:FF:000018">
    <property type="entry name" value="Glutaredoxin"/>
    <property type="match status" value="1"/>
</dbReference>